<protein>
    <submittedName>
        <fullName evidence="1">Uncharacterized protein</fullName>
    </submittedName>
</protein>
<gene>
    <name evidence="1" type="ORF">ACFOW9_12680</name>
</gene>
<reference evidence="2" key="1">
    <citation type="journal article" date="2019" name="Int. J. Syst. Evol. Microbiol.">
        <title>The Global Catalogue of Microorganisms (GCM) 10K type strain sequencing project: providing services to taxonomists for standard genome sequencing and annotation.</title>
        <authorList>
            <consortium name="The Broad Institute Genomics Platform"/>
            <consortium name="The Broad Institute Genome Sequencing Center for Infectious Disease"/>
            <person name="Wu L."/>
            <person name="Ma J."/>
        </authorList>
    </citation>
    <scope>NUCLEOTIDE SEQUENCE [LARGE SCALE GENOMIC DNA]</scope>
    <source>
        <strain evidence="2">CGMCC 1.10698</strain>
    </source>
</reference>
<dbReference type="Proteomes" id="UP001595773">
    <property type="component" value="Unassembled WGS sequence"/>
</dbReference>
<dbReference type="RefSeq" id="WP_230066816.1">
    <property type="nucleotide sequence ID" value="NZ_BAABLL010000008.1"/>
</dbReference>
<sequence length="63" mass="6061">MVSQSGTPMDSAVTVLLAALVDDAVTWNAGTALAIGYGLAGTPQRGPLVATAGTNAGQISGSS</sequence>
<proteinExistence type="predicted"/>
<dbReference type="EMBL" id="JBHSCQ010000020">
    <property type="protein sequence ID" value="MFC4266458.1"/>
    <property type="molecule type" value="Genomic_DNA"/>
</dbReference>
<evidence type="ECO:0000313" key="1">
    <source>
        <dbReference type="EMBL" id="MFC4266458.1"/>
    </source>
</evidence>
<name>A0ABV8R4X2_9MICC</name>
<evidence type="ECO:0000313" key="2">
    <source>
        <dbReference type="Proteomes" id="UP001595773"/>
    </source>
</evidence>
<accession>A0ABV8R4X2</accession>
<comment type="caution">
    <text evidence="1">The sequence shown here is derived from an EMBL/GenBank/DDBJ whole genome shotgun (WGS) entry which is preliminary data.</text>
</comment>
<organism evidence="1 2">
    <name type="scientific">Arthrobacter cryoconiti</name>
    <dbReference type="NCBI Taxonomy" id="748907"/>
    <lineage>
        <taxon>Bacteria</taxon>
        <taxon>Bacillati</taxon>
        <taxon>Actinomycetota</taxon>
        <taxon>Actinomycetes</taxon>
        <taxon>Micrococcales</taxon>
        <taxon>Micrococcaceae</taxon>
        <taxon>Arthrobacter</taxon>
    </lineage>
</organism>
<keyword evidence="2" id="KW-1185">Reference proteome</keyword>